<accession>A0ACC1MZV4</accession>
<dbReference type="Proteomes" id="UP001143910">
    <property type="component" value="Unassembled WGS sequence"/>
</dbReference>
<evidence type="ECO:0000313" key="2">
    <source>
        <dbReference type="Proteomes" id="UP001143910"/>
    </source>
</evidence>
<keyword evidence="2" id="KW-1185">Reference proteome</keyword>
<gene>
    <name evidence="1" type="ORF">NQ176_g7088</name>
</gene>
<evidence type="ECO:0000313" key="1">
    <source>
        <dbReference type="EMBL" id="KAJ2972555.1"/>
    </source>
</evidence>
<organism evidence="1 2">
    <name type="scientific">Zarea fungicola</name>
    <dbReference type="NCBI Taxonomy" id="93591"/>
    <lineage>
        <taxon>Eukaryota</taxon>
        <taxon>Fungi</taxon>
        <taxon>Dikarya</taxon>
        <taxon>Ascomycota</taxon>
        <taxon>Pezizomycotina</taxon>
        <taxon>Sordariomycetes</taxon>
        <taxon>Hypocreomycetidae</taxon>
        <taxon>Hypocreales</taxon>
        <taxon>Cordycipitaceae</taxon>
        <taxon>Zarea</taxon>
    </lineage>
</organism>
<reference evidence="1" key="1">
    <citation type="submission" date="2022-08" db="EMBL/GenBank/DDBJ databases">
        <title>Genome Sequence of Lecanicillium fungicola.</title>
        <authorList>
            <person name="Buettner E."/>
        </authorList>
    </citation>
    <scope>NUCLEOTIDE SEQUENCE</scope>
    <source>
        <strain evidence="1">Babe33</strain>
    </source>
</reference>
<dbReference type="EMBL" id="JANJQO010001125">
    <property type="protein sequence ID" value="KAJ2972555.1"/>
    <property type="molecule type" value="Genomic_DNA"/>
</dbReference>
<name>A0ACC1MZV4_9HYPO</name>
<protein>
    <submittedName>
        <fullName evidence="1">Uncharacterized protein</fullName>
    </submittedName>
</protein>
<sequence>MQSVQPSSPPKHSGKSSAALKAAQPEQPQRYQLFPKDKPLPVPNAPNTNKALPVPQPAAEATPKATSLAGIRIRLNQNNLVRRRKVSVPELGPMTTVQEISMDSPTIPGRPPLHERSSSAPNGSGRFYGPIEHILRATMRTPDLNMVLDDMHELDATDSLLSSRKLTPLVIPSTNAPMPRLQSKHSSSQLRSGSTPPADSQRHGRFEASTPSLGRLTPASTPDLCNSRSTVTTPETFSSSLPTPISAPHIDYRASPHPWEVPMTTYDEGTRSASAMGHRRGASESSTMSIMDRGRPRKRPEACKPIKTSEAQQTKSSERRAFEELPSGFKPSEAIGKLNANDVTALHKQALGQAERFEVLRVEDVDALSKVRQVPLLGL</sequence>
<proteinExistence type="predicted"/>
<comment type="caution">
    <text evidence="1">The sequence shown here is derived from an EMBL/GenBank/DDBJ whole genome shotgun (WGS) entry which is preliminary data.</text>
</comment>